<reference evidence="2" key="1">
    <citation type="submission" date="2014-10" db="EMBL/GenBank/DDBJ databases">
        <title>Genome sequencing of Vitellibacter sp. D-24.</title>
        <authorList>
            <person name="Thevarajoo S."/>
            <person name="Selvaratnam C."/>
            <person name="Goh K.M."/>
            <person name="Chong C.S."/>
        </authorList>
    </citation>
    <scope>NUCLEOTIDE SEQUENCE [LARGE SCALE GENOMIC DNA]</scope>
    <source>
        <strain evidence="2">D-24</strain>
    </source>
</reference>
<dbReference type="PROSITE" id="PS51257">
    <property type="entry name" value="PROKAR_LIPOPROTEIN"/>
    <property type="match status" value="1"/>
</dbReference>
<comment type="caution">
    <text evidence="1">The sequence shown here is derived from an EMBL/GenBank/DDBJ whole genome shotgun (WGS) entry which is preliminary data.</text>
</comment>
<dbReference type="Proteomes" id="UP000070138">
    <property type="component" value="Unassembled WGS sequence"/>
</dbReference>
<dbReference type="EMBL" id="JRWG01000010">
    <property type="protein sequence ID" value="KXN98124.1"/>
    <property type="molecule type" value="Genomic_DNA"/>
</dbReference>
<organism evidence="1 2">
    <name type="scientific">Aequorivita aquimaris</name>
    <dbReference type="NCBI Taxonomy" id="1548749"/>
    <lineage>
        <taxon>Bacteria</taxon>
        <taxon>Pseudomonadati</taxon>
        <taxon>Bacteroidota</taxon>
        <taxon>Flavobacteriia</taxon>
        <taxon>Flavobacteriales</taxon>
        <taxon>Flavobacteriaceae</taxon>
        <taxon>Aequorivita</taxon>
    </lineage>
</organism>
<evidence type="ECO:0008006" key="3">
    <source>
        <dbReference type="Google" id="ProtNLM"/>
    </source>
</evidence>
<proteinExistence type="predicted"/>
<gene>
    <name evidence="1" type="ORF">LS48_12730</name>
</gene>
<dbReference type="STRING" id="1548749.LS48_12730"/>
<evidence type="ECO:0000313" key="2">
    <source>
        <dbReference type="Proteomes" id="UP000070138"/>
    </source>
</evidence>
<accession>A0A137RF49</accession>
<dbReference type="RefSeq" id="WP_062622886.1">
    <property type="nucleotide sequence ID" value="NZ_JRWG01000010.1"/>
</dbReference>
<keyword evidence="2" id="KW-1185">Reference proteome</keyword>
<protein>
    <recommendedName>
        <fullName evidence="3">Rieske domain-containing protein</fullName>
    </recommendedName>
</protein>
<sequence>MKNIIISLSIIFTLVSCSKNDDQKERNPYLTDPVVNLNLNLNLPEYNGLRFPGNYVITSQGIKGIVVYCVSETQYFAYDLTDPNHVPSNCSRMEVDGPIATCPCPDDDNKYNIVNFGRHTTEPDTQYPMQSYRAVRNGNTINVSN</sequence>
<dbReference type="OrthoDB" id="1201186at2"/>
<reference evidence="1 2" key="2">
    <citation type="journal article" date="2016" name="Int. J. Syst. Evol. Microbiol.">
        <title>Vitellibacter aquimaris sp. nov., a marine bacterium isolated from seawater.</title>
        <authorList>
            <person name="Thevarajoo S."/>
            <person name="Selvaratnam C."/>
            <person name="Goh K.M."/>
            <person name="Hong K.W."/>
            <person name="Chan X.Y."/>
            <person name="Chan K.G."/>
            <person name="Chong C.S."/>
        </authorList>
    </citation>
    <scope>NUCLEOTIDE SEQUENCE [LARGE SCALE GENOMIC DNA]</scope>
    <source>
        <strain evidence="1 2">D-24</strain>
    </source>
</reference>
<dbReference type="AlphaFoldDB" id="A0A137RF49"/>
<evidence type="ECO:0000313" key="1">
    <source>
        <dbReference type="EMBL" id="KXN98124.1"/>
    </source>
</evidence>
<name>A0A137RF49_9FLAO</name>